<gene>
    <name evidence="1" type="ORF">FPE_LOCUS14145</name>
</gene>
<protein>
    <submittedName>
        <fullName evidence="1">Uncharacterized protein</fullName>
    </submittedName>
</protein>
<reference evidence="1" key="1">
    <citation type="submission" date="2023-05" db="EMBL/GenBank/DDBJ databases">
        <authorList>
            <person name="Huff M."/>
        </authorList>
    </citation>
    <scope>NUCLEOTIDE SEQUENCE</scope>
</reference>
<sequence>MDIESHGHYSIVETNEDQIIVSGNPRTLNQVDVSQRNQLPSVSDVWAAVNICGSYCPSTSGSDKYASANEMSLGHLQFIKEQLVRMIDLETDRQDKKDMLCRQPDEMFFFGSYPTQDRDEQIQSLVKGRGSSPYHQEQKKRLLYIQPVANRMVEAAPFSQQFREQTHLSHPLDLRKNRLYNFYMHQNIPASHSHLNGALSQNWYPGERGGHGGSSAIEGSGAICLNLGTSSVSKSGQNLHSIVTECKELGRGATNDSIQQFIQSED</sequence>
<evidence type="ECO:0000313" key="2">
    <source>
        <dbReference type="Proteomes" id="UP000834106"/>
    </source>
</evidence>
<dbReference type="Proteomes" id="UP000834106">
    <property type="component" value="Chromosome 8"/>
</dbReference>
<name>A0AAD1ZC11_9LAMI</name>
<evidence type="ECO:0000313" key="1">
    <source>
        <dbReference type="EMBL" id="CAI9766715.1"/>
    </source>
</evidence>
<accession>A0AAD1ZC11</accession>
<keyword evidence="2" id="KW-1185">Reference proteome</keyword>
<organism evidence="1 2">
    <name type="scientific">Fraxinus pennsylvanica</name>
    <dbReference type="NCBI Taxonomy" id="56036"/>
    <lineage>
        <taxon>Eukaryota</taxon>
        <taxon>Viridiplantae</taxon>
        <taxon>Streptophyta</taxon>
        <taxon>Embryophyta</taxon>
        <taxon>Tracheophyta</taxon>
        <taxon>Spermatophyta</taxon>
        <taxon>Magnoliopsida</taxon>
        <taxon>eudicotyledons</taxon>
        <taxon>Gunneridae</taxon>
        <taxon>Pentapetalae</taxon>
        <taxon>asterids</taxon>
        <taxon>lamiids</taxon>
        <taxon>Lamiales</taxon>
        <taxon>Oleaceae</taxon>
        <taxon>Oleeae</taxon>
        <taxon>Fraxinus</taxon>
    </lineage>
</organism>
<dbReference type="AlphaFoldDB" id="A0AAD1ZC11"/>
<proteinExistence type="predicted"/>
<dbReference type="EMBL" id="OU503043">
    <property type="protein sequence ID" value="CAI9766715.1"/>
    <property type="molecule type" value="Genomic_DNA"/>
</dbReference>